<evidence type="ECO:0000313" key="2">
    <source>
        <dbReference type="EMBL" id="KAH3712486.1"/>
    </source>
</evidence>
<feature type="region of interest" description="Disordered" evidence="1">
    <location>
        <begin position="300"/>
        <end position="321"/>
    </location>
</feature>
<feature type="region of interest" description="Disordered" evidence="1">
    <location>
        <begin position="125"/>
        <end position="147"/>
    </location>
</feature>
<comment type="caution">
    <text evidence="2">The sequence shown here is derived from an EMBL/GenBank/DDBJ whole genome shotgun (WGS) entry which is preliminary data.</text>
</comment>
<proteinExistence type="predicted"/>
<reference evidence="2" key="1">
    <citation type="journal article" date="2019" name="bioRxiv">
        <title>The Genome of the Zebra Mussel, Dreissena polymorpha: A Resource for Invasive Species Research.</title>
        <authorList>
            <person name="McCartney M.A."/>
            <person name="Auch B."/>
            <person name="Kono T."/>
            <person name="Mallez S."/>
            <person name="Zhang Y."/>
            <person name="Obille A."/>
            <person name="Becker A."/>
            <person name="Abrahante J.E."/>
            <person name="Garbe J."/>
            <person name="Badalamenti J.P."/>
            <person name="Herman A."/>
            <person name="Mangelson H."/>
            <person name="Liachko I."/>
            <person name="Sullivan S."/>
            <person name="Sone E.D."/>
            <person name="Koren S."/>
            <person name="Silverstein K.A.T."/>
            <person name="Beckman K.B."/>
            <person name="Gohl D.M."/>
        </authorList>
    </citation>
    <scope>NUCLEOTIDE SEQUENCE</scope>
    <source>
        <strain evidence="2">Duluth1</strain>
        <tissue evidence="2">Whole animal</tissue>
    </source>
</reference>
<sequence length="460" mass="50996">MLRLLPGSQGIQWEERPQTDPQVCLVLRQRFVPPTWMPGHTEGRRSPDRPAGVSRPPTAGCTTYLDARAYRGKKVSRQTRRCVSSSDSGLYHLPGCQGIQREEGPQTDPQVCLVLRQRVVPLTWMPGHTEGRRSPDRPAGVSRSPTAGCTTYLDARAYRGKKVPRQTRRCVSSSDSGLYHLLRCQGKQREEGPQTDPQVYLVLRQWVVPLTWMPGHTEGRRSPDKPAGVSRPPTAGCTTYLDARAYRGKKVPRQTRRCVSSSDSGLYHLPGCQGIQREGPQTDPQVCLVLRQRVAPLTWMPGHTEGRRSPDRPAGVSRPPTAGCTTYLDARAYRGRRFLDRPAGVSRSPTAGCTTYLDARAYRGKKVPRQTAGVSCPPTVGCTIYLDAKAYRGKNVPRQTRSSVSSSDSGLYHRYIRSNKILEDTTRPDSSSFDRPSAAHVLSSTTCGQTTELALVKQLY</sequence>
<dbReference type="Proteomes" id="UP000828390">
    <property type="component" value="Unassembled WGS sequence"/>
</dbReference>
<dbReference type="EMBL" id="JAIWYP010000014">
    <property type="protein sequence ID" value="KAH3712486.1"/>
    <property type="molecule type" value="Genomic_DNA"/>
</dbReference>
<reference evidence="2" key="2">
    <citation type="submission" date="2020-11" db="EMBL/GenBank/DDBJ databases">
        <authorList>
            <person name="McCartney M.A."/>
            <person name="Auch B."/>
            <person name="Kono T."/>
            <person name="Mallez S."/>
            <person name="Becker A."/>
            <person name="Gohl D.M."/>
            <person name="Silverstein K.A.T."/>
            <person name="Koren S."/>
            <person name="Bechman K.B."/>
            <person name="Herman A."/>
            <person name="Abrahante J.E."/>
            <person name="Garbe J."/>
        </authorList>
    </citation>
    <scope>NUCLEOTIDE SEQUENCE</scope>
    <source>
        <strain evidence="2">Duluth1</strain>
        <tissue evidence="2">Whole animal</tissue>
    </source>
</reference>
<protein>
    <submittedName>
        <fullName evidence="2">Uncharacterized protein</fullName>
    </submittedName>
</protein>
<organism evidence="2 3">
    <name type="scientific">Dreissena polymorpha</name>
    <name type="common">Zebra mussel</name>
    <name type="synonym">Mytilus polymorpha</name>
    <dbReference type="NCBI Taxonomy" id="45954"/>
    <lineage>
        <taxon>Eukaryota</taxon>
        <taxon>Metazoa</taxon>
        <taxon>Spiralia</taxon>
        <taxon>Lophotrochozoa</taxon>
        <taxon>Mollusca</taxon>
        <taxon>Bivalvia</taxon>
        <taxon>Autobranchia</taxon>
        <taxon>Heteroconchia</taxon>
        <taxon>Euheterodonta</taxon>
        <taxon>Imparidentia</taxon>
        <taxon>Neoheterodontei</taxon>
        <taxon>Myida</taxon>
        <taxon>Dreissenoidea</taxon>
        <taxon>Dreissenidae</taxon>
        <taxon>Dreissena</taxon>
    </lineage>
</organism>
<name>A0A9D4BQA3_DREPO</name>
<evidence type="ECO:0000256" key="1">
    <source>
        <dbReference type="SAM" id="MobiDB-lite"/>
    </source>
</evidence>
<feature type="region of interest" description="Disordered" evidence="1">
    <location>
        <begin position="215"/>
        <end position="236"/>
    </location>
</feature>
<gene>
    <name evidence="2" type="ORF">DPMN_072190</name>
</gene>
<dbReference type="AlphaFoldDB" id="A0A9D4BQA3"/>
<keyword evidence="3" id="KW-1185">Reference proteome</keyword>
<feature type="region of interest" description="Disordered" evidence="1">
    <location>
        <begin position="35"/>
        <end position="60"/>
    </location>
</feature>
<evidence type="ECO:0000313" key="3">
    <source>
        <dbReference type="Proteomes" id="UP000828390"/>
    </source>
</evidence>
<accession>A0A9D4BQA3</accession>